<name>A0A0P0GMN3_9BACE</name>
<dbReference type="RefSeq" id="WP_029428167.1">
    <property type="nucleotide sequence ID" value="NZ_CP012801.1"/>
</dbReference>
<proteinExistence type="predicted"/>
<organism evidence="1 2">
    <name type="scientific">Bacteroides cellulosilyticus</name>
    <dbReference type="NCBI Taxonomy" id="246787"/>
    <lineage>
        <taxon>Bacteria</taxon>
        <taxon>Pseudomonadati</taxon>
        <taxon>Bacteroidota</taxon>
        <taxon>Bacteroidia</taxon>
        <taxon>Bacteroidales</taxon>
        <taxon>Bacteroidaceae</taxon>
        <taxon>Bacteroides</taxon>
    </lineage>
</organism>
<dbReference type="PATRIC" id="fig|246787.4.peg.5476"/>
<evidence type="ECO:0000313" key="2">
    <source>
        <dbReference type="Proteomes" id="UP000061809"/>
    </source>
</evidence>
<reference evidence="1 2" key="1">
    <citation type="journal article" date="2015" name="Science">
        <title>Genetic determinants of in vivo fitness and diet responsiveness in multiple human gut Bacteroides.</title>
        <authorList>
            <person name="Wu M."/>
            <person name="McNulty N.P."/>
            <person name="Rodionov D.A."/>
            <person name="Khoroshkin M.S."/>
            <person name="Griffin N.W."/>
            <person name="Cheng J."/>
            <person name="Latreille P."/>
            <person name="Kerstetter R.A."/>
            <person name="Terrapon N."/>
            <person name="Henrissat B."/>
            <person name="Osterman A.L."/>
            <person name="Gordon J.I."/>
        </authorList>
    </citation>
    <scope>NUCLEOTIDE SEQUENCE [LARGE SCALE GENOMIC DNA]</scope>
    <source>
        <strain evidence="1 2">WH2</strain>
    </source>
</reference>
<evidence type="ECO:0000313" key="1">
    <source>
        <dbReference type="EMBL" id="ALJ62505.1"/>
    </source>
</evidence>
<dbReference type="KEGG" id="bcel:BcellWH2_05303"/>
<dbReference type="AlphaFoldDB" id="A0A0P0GMN3"/>
<accession>A0A0P0GMN3</accession>
<dbReference type="EMBL" id="CP012801">
    <property type="protein sequence ID" value="ALJ62505.1"/>
    <property type="molecule type" value="Genomic_DNA"/>
</dbReference>
<dbReference type="Proteomes" id="UP000061809">
    <property type="component" value="Chromosome"/>
</dbReference>
<gene>
    <name evidence="1" type="ORF">BcellWH2_05303</name>
</gene>
<protein>
    <submittedName>
        <fullName evidence="1">Uncharacterized protein</fullName>
    </submittedName>
</protein>
<sequence>MRNLSSFEAFKLNKVQMGAVKGGSRKCHVTYNDALGGTFDVTIEQNVSIADAEKTLRAQHPDANGIVCK</sequence>